<comment type="cofactor">
    <cofactor evidence="1 5">
        <name>heme</name>
        <dbReference type="ChEBI" id="CHEBI:30413"/>
    </cofactor>
</comment>
<evidence type="ECO:0000313" key="8">
    <source>
        <dbReference type="Proteomes" id="UP000799766"/>
    </source>
</evidence>
<accession>A0A6A6NTM8</accession>
<keyword evidence="8" id="KW-1185">Reference proteome</keyword>
<name>A0A6A6NTM8_9PEZI</name>
<dbReference type="InterPro" id="IPR001128">
    <property type="entry name" value="Cyt_P450"/>
</dbReference>
<evidence type="ECO:0000256" key="2">
    <source>
        <dbReference type="ARBA" id="ARBA00010617"/>
    </source>
</evidence>
<dbReference type="Pfam" id="PF00067">
    <property type="entry name" value="p450"/>
    <property type="match status" value="1"/>
</dbReference>
<dbReference type="PRINTS" id="PR00385">
    <property type="entry name" value="P450"/>
</dbReference>
<dbReference type="GO" id="GO:0004497">
    <property type="term" value="F:monooxygenase activity"/>
    <property type="evidence" value="ECO:0007669"/>
    <property type="project" value="UniProtKB-KW"/>
</dbReference>
<organism evidence="7 8">
    <name type="scientific">Lineolata rhizophorae</name>
    <dbReference type="NCBI Taxonomy" id="578093"/>
    <lineage>
        <taxon>Eukaryota</taxon>
        <taxon>Fungi</taxon>
        <taxon>Dikarya</taxon>
        <taxon>Ascomycota</taxon>
        <taxon>Pezizomycotina</taxon>
        <taxon>Dothideomycetes</taxon>
        <taxon>Dothideomycetes incertae sedis</taxon>
        <taxon>Lineolatales</taxon>
        <taxon>Lineolataceae</taxon>
        <taxon>Lineolata</taxon>
    </lineage>
</organism>
<evidence type="ECO:0000256" key="5">
    <source>
        <dbReference type="PIRSR" id="PIRSR602403-1"/>
    </source>
</evidence>
<dbReference type="GO" id="GO:0005506">
    <property type="term" value="F:iron ion binding"/>
    <property type="evidence" value="ECO:0007669"/>
    <property type="project" value="InterPro"/>
</dbReference>
<dbReference type="Gene3D" id="1.10.630.10">
    <property type="entry name" value="Cytochrome P450"/>
    <property type="match status" value="1"/>
</dbReference>
<protein>
    <submittedName>
        <fullName evidence="7">Cytochrome P450</fullName>
    </submittedName>
</protein>
<dbReference type="InterPro" id="IPR002403">
    <property type="entry name" value="Cyt_P450_E_grp-IV"/>
</dbReference>
<keyword evidence="3 5" id="KW-0479">Metal-binding</keyword>
<keyword evidence="6" id="KW-0503">Monooxygenase</keyword>
<evidence type="ECO:0000313" key="7">
    <source>
        <dbReference type="EMBL" id="KAF2454918.1"/>
    </source>
</evidence>
<evidence type="ECO:0000256" key="6">
    <source>
        <dbReference type="RuleBase" id="RU000461"/>
    </source>
</evidence>
<sequence length="277" mass="30089">MLHVDQFVTSVVDETVGILAKADEGGGGSDDGSVDTKEVERAADTYQGRLLKVGISKEEAVAQCKDLVFAGTDSTGMNLASCCWFLAGYPEKYSRLRAEVISAPPTTDPQTLPYLSAVIKETLRLGMANPTLLPRVVPPGPGFLVPGTSTLLPPGTTVGLCTYTLHHNPTVFKDPFRFAPERWIAGEGVDGEEGDMETMLRDYFPFGLGARMCIARNLAMQELFLAVRALVSEDVLKAARRVGGRKGSEGEVVDEVEIMEWFNSKVKGERIEICWDA</sequence>
<dbReference type="PRINTS" id="PR00465">
    <property type="entry name" value="EP450IV"/>
</dbReference>
<dbReference type="PANTHER" id="PTHR24305:SF156">
    <property type="entry name" value="P450, PUTATIVE (EUROFUNG)-RELATED"/>
    <property type="match status" value="1"/>
</dbReference>
<comment type="similarity">
    <text evidence="2 6">Belongs to the cytochrome P450 family.</text>
</comment>
<proteinExistence type="inferred from homology"/>
<dbReference type="GO" id="GO:0020037">
    <property type="term" value="F:heme binding"/>
    <property type="evidence" value="ECO:0007669"/>
    <property type="project" value="InterPro"/>
</dbReference>
<keyword evidence="6" id="KW-0560">Oxidoreductase</keyword>
<dbReference type="PROSITE" id="PS00086">
    <property type="entry name" value="CYTOCHROME_P450"/>
    <property type="match status" value="1"/>
</dbReference>
<evidence type="ECO:0000256" key="4">
    <source>
        <dbReference type="ARBA" id="ARBA00023004"/>
    </source>
</evidence>
<keyword evidence="4 5" id="KW-0408">Iron</keyword>
<gene>
    <name evidence="7" type="ORF">BDY21DRAFT_351914</name>
</gene>
<dbReference type="EMBL" id="MU001689">
    <property type="protein sequence ID" value="KAF2454918.1"/>
    <property type="molecule type" value="Genomic_DNA"/>
</dbReference>
<dbReference type="InterPro" id="IPR036396">
    <property type="entry name" value="Cyt_P450_sf"/>
</dbReference>
<dbReference type="GO" id="GO:0016705">
    <property type="term" value="F:oxidoreductase activity, acting on paired donors, with incorporation or reduction of molecular oxygen"/>
    <property type="evidence" value="ECO:0007669"/>
    <property type="project" value="InterPro"/>
</dbReference>
<dbReference type="Proteomes" id="UP000799766">
    <property type="component" value="Unassembled WGS sequence"/>
</dbReference>
<reference evidence="7" key="1">
    <citation type="journal article" date="2020" name="Stud. Mycol.">
        <title>101 Dothideomycetes genomes: a test case for predicting lifestyles and emergence of pathogens.</title>
        <authorList>
            <person name="Haridas S."/>
            <person name="Albert R."/>
            <person name="Binder M."/>
            <person name="Bloem J."/>
            <person name="Labutti K."/>
            <person name="Salamov A."/>
            <person name="Andreopoulos B."/>
            <person name="Baker S."/>
            <person name="Barry K."/>
            <person name="Bills G."/>
            <person name="Bluhm B."/>
            <person name="Cannon C."/>
            <person name="Castanera R."/>
            <person name="Culley D."/>
            <person name="Daum C."/>
            <person name="Ezra D."/>
            <person name="Gonzalez J."/>
            <person name="Henrissat B."/>
            <person name="Kuo A."/>
            <person name="Liang C."/>
            <person name="Lipzen A."/>
            <person name="Lutzoni F."/>
            <person name="Magnuson J."/>
            <person name="Mondo S."/>
            <person name="Nolan M."/>
            <person name="Ohm R."/>
            <person name="Pangilinan J."/>
            <person name="Park H.-J."/>
            <person name="Ramirez L."/>
            <person name="Alfaro M."/>
            <person name="Sun H."/>
            <person name="Tritt A."/>
            <person name="Yoshinaga Y."/>
            <person name="Zwiers L.-H."/>
            <person name="Turgeon B."/>
            <person name="Goodwin S."/>
            <person name="Spatafora J."/>
            <person name="Crous P."/>
            <person name="Grigoriev I."/>
        </authorList>
    </citation>
    <scope>NUCLEOTIDE SEQUENCE</scope>
    <source>
        <strain evidence="7">ATCC 16933</strain>
    </source>
</reference>
<evidence type="ECO:0000256" key="1">
    <source>
        <dbReference type="ARBA" id="ARBA00001971"/>
    </source>
</evidence>
<dbReference type="InterPro" id="IPR017972">
    <property type="entry name" value="Cyt_P450_CS"/>
</dbReference>
<feature type="binding site" description="axial binding residue" evidence="5">
    <location>
        <position position="213"/>
    </location>
    <ligand>
        <name>heme</name>
        <dbReference type="ChEBI" id="CHEBI:30413"/>
    </ligand>
    <ligandPart>
        <name>Fe</name>
        <dbReference type="ChEBI" id="CHEBI:18248"/>
    </ligandPart>
</feature>
<dbReference type="AlphaFoldDB" id="A0A6A6NTM8"/>
<dbReference type="PANTHER" id="PTHR24305">
    <property type="entry name" value="CYTOCHROME P450"/>
    <property type="match status" value="1"/>
</dbReference>
<dbReference type="SUPFAM" id="SSF48264">
    <property type="entry name" value="Cytochrome P450"/>
    <property type="match status" value="1"/>
</dbReference>
<dbReference type="InterPro" id="IPR050121">
    <property type="entry name" value="Cytochrome_P450_monoxygenase"/>
</dbReference>
<dbReference type="OrthoDB" id="1470350at2759"/>
<keyword evidence="5 6" id="KW-0349">Heme</keyword>
<evidence type="ECO:0000256" key="3">
    <source>
        <dbReference type="ARBA" id="ARBA00022723"/>
    </source>
</evidence>